<protein>
    <submittedName>
        <fullName evidence="4">Fic family protein</fullName>
    </submittedName>
</protein>
<feature type="binding site" evidence="2">
    <location>
        <begin position="208"/>
        <end position="215"/>
    </location>
    <ligand>
        <name>ATP</name>
        <dbReference type="ChEBI" id="CHEBI:30616"/>
    </ligand>
</feature>
<dbReference type="EMBL" id="JACRYT010000005">
    <property type="protein sequence ID" value="MBC6679483.1"/>
    <property type="molecule type" value="Genomic_DNA"/>
</dbReference>
<keyword evidence="5" id="KW-1185">Reference proteome</keyword>
<dbReference type="GO" id="GO:0005524">
    <property type="term" value="F:ATP binding"/>
    <property type="evidence" value="ECO:0007669"/>
    <property type="project" value="UniProtKB-KW"/>
</dbReference>
<feature type="binding site" evidence="2">
    <location>
        <begin position="245"/>
        <end position="246"/>
    </location>
    <ligand>
        <name>ATP</name>
        <dbReference type="ChEBI" id="CHEBI:30616"/>
    </ligand>
</feature>
<evidence type="ECO:0000256" key="1">
    <source>
        <dbReference type="PIRSR" id="PIRSR640198-1"/>
    </source>
</evidence>
<feature type="domain" description="Fido" evidence="3">
    <location>
        <begin position="118"/>
        <end position="267"/>
    </location>
</feature>
<sequence>MNDMACVSLGLNGGQGEMFFVYTPEMVSLLSKVLTVNSKIEVLYKSLPRAARDCYSRNCLIDEIMMTNDIEGVRSTRKEILDVIEAPDDKKNKHSRFEGLIQKYLRLLESDAGDIPLNSCKDIRNLYDEIVLPEIDDCNKPDGEIFRKGSACVISATQQEKHKGVVPEAKIVEYMSKAIEILNSEQLPLLVRIAVVHYLIGYIHPFYDGNGRLSRFISSYMLQKDLNPLIALRLAYAIKNDKSQYYKAFDLCNDVKNRGDVTPFILMFLEMLEHAAASIFTRLDEGMEVLYYYNGLVGKIKNADERNVIFFLIQNKLFASERFDIQNIANLLDCSYGKAKKILEGLIKEGVPIKRKKPSRKYLFSVDLNDISDYLEKYQD</sequence>
<reference evidence="4" key="1">
    <citation type="submission" date="2020-08" db="EMBL/GenBank/DDBJ databases">
        <title>Genome public.</title>
        <authorList>
            <person name="Liu C."/>
            <person name="Sun Q."/>
        </authorList>
    </citation>
    <scope>NUCLEOTIDE SEQUENCE</scope>
    <source>
        <strain evidence="4">BX12</strain>
    </source>
</reference>
<dbReference type="PROSITE" id="PS51459">
    <property type="entry name" value="FIDO"/>
    <property type="match status" value="1"/>
</dbReference>
<dbReference type="Proteomes" id="UP000602647">
    <property type="component" value="Unassembled WGS sequence"/>
</dbReference>
<dbReference type="InterPro" id="IPR040198">
    <property type="entry name" value="Fido_containing"/>
</dbReference>
<evidence type="ECO:0000313" key="4">
    <source>
        <dbReference type="EMBL" id="MBC6679483.1"/>
    </source>
</evidence>
<evidence type="ECO:0000256" key="2">
    <source>
        <dbReference type="PIRSR" id="PIRSR640198-2"/>
    </source>
</evidence>
<dbReference type="AlphaFoldDB" id="A0A923SVM0"/>
<evidence type="ECO:0000313" key="5">
    <source>
        <dbReference type="Proteomes" id="UP000602647"/>
    </source>
</evidence>
<evidence type="ECO:0000259" key="3">
    <source>
        <dbReference type="PROSITE" id="PS51459"/>
    </source>
</evidence>
<dbReference type="PANTHER" id="PTHR13504:SF40">
    <property type="entry name" value="FIDO DOMAIN-CONTAINING PROTEIN"/>
    <property type="match status" value="1"/>
</dbReference>
<feature type="active site" evidence="1">
    <location>
        <position position="204"/>
    </location>
</feature>
<dbReference type="RefSeq" id="WP_187302592.1">
    <property type="nucleotide sequence ID" value="NZ_JACRYT010000005.1"/>
</dbReference>
<name>A0A923SVM0_9FIRM</name>
<accession>A0A923SVM0</accession>
<gene>
    <name evidence="4" type="ORF">H9L42_06545</name>
</gene>
<dbReference type="InterPro" id="IPR003812">
    <property type="entry name" value="Fido"/>
</dbReference>
<dbReference type="Gene3D" id="1.10.3290.10">
    <property type="entry name" value="Fido-like domain"/>
    <property type="match status" value="1"/>
</dbReference>
<keyword evidence="2" id="KW-0547">Nucleotide-binding</keyword>
<proteinExistence type="predicted"/>
<comment type="caution">
    <text evidence="4">The sequence shown here is derived from an EMBL/GenBank/DDBJ whole genome shotgun (WGS) entry which is preliminary data.</text>
</comment>
<dbReference type="SUPFAM" id="SSF140931">
    <property type="entry name" value="Fic-like"/>
    <property type="match status" value="1"/>
</dbReference>
<dbReference type="PANTHER" id="PTHR13504">
    <property type="entry name" value="FIDO DOMAIN-CONTAINING PROTEIN DDB_G0283145"/>
    <property type="match status" value="1"/>
</dbReference>
<dbReference type="InterPro" id="IPR036597">
    <property type="entry name" value="Fido-like_dom_sf"/>
</dbReference>
<dbReference type="Pfam" id="PF02661">
    <property type="entry name" value="Fic"/>
    <property type="match status" value="1"/>
</dbReference>
<organism evidence="4 5">
    <name type="scientific">Zhenpiania hominis</name>
    <dbReference type="NCBI Taxonomy" id="2763644"/>
    <lineage>
        <taxon>Bacteria</taxon>
        <taxon>Bacillati</taxon>
        <taxon>Bacillota</taxon>
        <taxon>Clostridia</taxon>
        <taxon>Peptostreptococcales</taxon>
        <taxon>Anaerovoracaceae</taxon>
        <taxon>Zhenpiania</taxon>
    </lineage>
</organism>
<feature type="binding site" evidence="2">
    <location>
        <position position="257"/>
    </location>
    <ligand>
        <name>ATP</name>
        <dbReference type="ChEBI" id="CHEBI:30616"/>
    </ligand>
</feature>
<keyword evidence="2" id="KW-0067">ATP-binding</keyword>